<dbReference type="EMBL" id="OE001247">
    <property type="protein sequence ID" value="CAD7456353.1"/>
    <property type="molecule type" value="Genomic_DNA"/>
</dbReference>
<name>A0A7R9ICY4_9NEOP</name>
<reference evidence="1" key="1">
    <citation type="submission" date="2020-11" db="EMBL/GenBank/DDBJ databases">
        <authorList>
            <person name="Tran Van P."/>
        </authorList>
    </citation>
    <scope>NUCLEOTIDE SEQUENCE</scope>
</reference>
<accession>A0A7R9ICY4</accession>
<evidence type="ECO:0000313" key="1">
    <source>
        <dbReference type="EMBL" id="CAD7456353.1"/>
    </source>
</evidence>
<protein>
    <submittedName>
        <fullName evidence="1">Uncharacterized protein</fullName>
    </submittedName>
</protein>
<dbReference type="AlphaFoldDB" id="A0A7R9ICY4"/>
<sequence>MEKGNSGKVVWLSEFLFTHPDVSGSITTASRCFVKHWVWDGGKLGHVRTNVEQLNIKEVYSNFRGGRVKNILRALDRDPSFNLPVIGSLIYCESIALDHAITEAGITAVEEDPQVKEMPMLSFVVRQDGSSRGDPERWLHGPHRTAKVRSNALSAIRQRRCGADLCSHLYLKTWIAFHRKNAVQCGSV</sequence>
<gene>
    <name evidence="1" type="ORF">TTEB3V08_LOCUS4384</name>
</gene>
<organism evidence="1">
    <name type="scientific">Timema tahoe</name>
    <dbReference type="NCBI Taxonomy" id="61484"/>
    <lineage>
        <taxon>Eukaryota</taxon>
        <taxon>Metazoa</taxon>
        <taxon>Ecdysozoa</taxon>
        <taxon>Arthropoda</taxon>
        <taxon>Hexapoda</taxon>
        <taxon>Insecta</taxon>
        <taxon>Pterygota</taxon>
        <taxon>Neoptera</taxon>
        <taxon>Polyneoptera</taxon>
        <taxon>Phasmatodea</taxon>
        <taxon>Timematodea</taxon>
        <taxon>Timematoidea</taxon>
        <taxon>Timematidae</taxon>
        <taxon>Timema</taxon>
    </lineage>
</organism>
<proteinExistence type="predicted"/>